<dbReference type="EMBL" id="JAVKPK010000111">
    <property type="protein sequence ID" value="MDR7667255.1"/>
    <property type="molecule type" value="Genomic_DNA"/>
</dbReference>
<dbReference type="RefSeq" id="WP_310577282.1">
    <property type="nucleotide sequence ID" value="NZ_JAVKPK010000111.1"/>
</dbReference>
<proteinExistence type="predicted"/>
<organism evidence="1 2">
    <name type="scientific">Methanosarcina baikalica</name>
    <dbReference type="NCBI Taxonomy" id="3073890"/>
    <lineage>
        <taxon>Archaea</taxon>
        <taxon>Methanobacteriati</taxon>
        <taxon>Methanobacteriota</taxon>
        <taxon>Stenosarchaea group</taxon>
        <taxon>Methanomicrobia</taxon>
        <taxon>Methanosarcinales</taxon>
        <taxon>Methanosarcinaceae</taxon>
        <taxon>Methanosarcina</taxon>
    </lineage>
</organism>
<dbReference type="Proteomes" id="UP001246244">
    <property type="component" value="Unassembled WGS sequence"/>
</dbReference>
<accession>A0ABU2D5M3</accession>
<evidence type="ECO:0000313" key="1">
    <source>
        <dbReference type="EMBL" id="MDR7667255.1"/>
    </source>
</evidence>
<evidence type="ECO:0008006" key="3">
    <source>
        <dbReference type="Google" id="ProtNLM"/>
    </source>
</evidence>
<keyword evidence="2" id="KW-1185">Reference proteome</keyword>
<protein>
    <recommendedName>
        <fullName evidence="3">Mobile element protein</fullName>
    </recommendedName>
</protein>
<evidence type="ECO:0000313" key="2">
    <source>
        <dbReference type="Proteomes" id="UP001246244"/>
    </source>
</evidence>
<reference evidence="2" key="1">
    <citation type="submission" date="2023-07" db="EMBL/GenBank/DDBJ databases">
        <title>Whole-genome sequencing of a new Methanosarcina sp. Z-7115.</title>
        <authorList>
            <person name="Zhilina T.N."/>
            <person name="Merkel A.Y."/>
        </authorList>
    </citation>
    <scope>NUCLEOTIDE SEQUENCE [LARGE SCALE GENOMIC DNA]</scope>
    <source>
        <strain evidence="2">Z-7115</strain>
    </source>
</reference>
<name>A0ABU2D5M3_9EURY</name>
<sequence length="61" mass="7260">MLEMNFKNNYINSFIAKAIEVIEKLENRFTSCFTLEYSWRNSQACIETYDMGQLTNKQLIL</sequence>
<gene>
    <name evidence="1" type="ORF">RG963_16030</name>
</gene>
<comment type="caution">
    <text evidence="1">The sequence shown here is derived from an EMBL/GenBank/DDBJ whole genome shotgun (WGS) entry which is preliminary data.</text>
</comment>